<dbReference type="InterPro" id="IPR011990">
    <property type="entry name" value="TPR-like_helical_dom_sf"/>
</dbReference>
<gene>
    <name evidence="3" type="primary">LOC116200342</name>
</gene>
<reference evidence="3" key="2">
    <citation type="submission" date="2025-08" db="UniProtKB">
        <authorList>
            <consortium name="RefSeq"/>
        </authorList>
    </citation>
    <scope>IDENTIFICATION</scope>
    <source>
        <tissue evidence="3">Leaf</tissue>
    </source>
</reference>
<dbReference type="Pfam" id="PF20431">
    <property type="entry name" value="E_motif"/>
    <property type="match status" value="1"/>
</dbReference>
<proteinExistence type="predicted"/>
<dbReference type="Proteomes" id="UP000515151">
    <property type="component" value="Chromosome 3"/>
</dbReference>
<dbReference type="PANTHER" id="PTHR47926">
    <property type="entry name" value="PENTATRICOPEPTIDE REPEAT-CONTAINING PROTEIN"/>
    <property type="match status" value="1"/>
</dbReference>
<dbReference type="OrthoDB" id="185373at2759"/>
<dbReference type="InterPro" id="IPR046960">
    <property type="entry name" value="PPR_At4g14850-like_plant"/>
</dbReference>
<reference evidence="2" key="1">
    <citation type="journal article" date="2020" name="Plant Biotechnol. J.">
        <title>The pomegranate (Punica granatum L.) draft genome dissects genetic divergence between soft- and hard-seeded cultivars.</title>
        <authorList>
            <person name="Luo X."/>
            <person name="Li H."/>
            <person name="Wu Z."/>
            <person name="Yao W."/>
            <person name="Zhao P."/>
            <person name="Cao D."/>
            <person name="Yu H."/>
            <person name="Li K."/>
            <person name="Poudel K."/>
            <person name="Zhao D."/>
            <person name="Zhang F."/>
            <person name="Xia X."/>
            <person name="Chen L."/>
            <person name="Wang Q."/>
            <person name="Jing D."/>
            <person name="Cao S."/>
        </authorList>
    </citation>
    <scope>NUCLEOTIDE SEQUENCE [LARGE SCALE GENOMIC DNA]</scope>
    <source>
        <strain evidence="2">cv. Tunisia</strain>
    </source>
</reference>
<keyword evidence="2" id="KW-1185">Reference proteome</keyword>
<dbReference type="PANTHER" id="PTHR47926:SF347">
    <property type="entry name" value="PENTATRICOPEPTIDE REPEAT-CONTAINING PROTEIN"/>
    <property type="match status" value="1"/>
</dbReference>
<dbReference type="GeneID" id="116200342"/>
<keyword evidence="1" id="KW-0677">Repeat</keyword>
<protein>
    <submittedName>
        <fullName evidence="3">Pentatricopeptide repeat-containing protein At1g74630-like</fullName>
    </submittedName>
</protein>
<dbReference type="GO" id="GO:0009451">
    <property type="term" value="P:RNA modification"/>
    <property type="evidence" value="ECO:0007669"/>
    <property type="project" value="InterPro"/>
</dbReference>
<organism evidence="2 3">
    <name type="scientific">Punica granatum</name>
    <name type="common">Pomegranate</name>
    <dbReference type="NCBI Taxonomy" id="22663"/>
    <lineage>
        <taxon>Eukaryota</taxon>
        <taxon>Viridiplantae</taxon>
        <taxon>Streptophyta</taxon>
        <taxon>Embryophyta</taxon>
        <taxon>Tracheophyta</taxon>
        <taxon>Spermatophyta</taxon>
        <taxon>Magnoliopsida</taxon>
        <taxon>eudicotyledons</taxon>
        <taxon>Gunneridae</taxon>
        <taxon>Pentapetalae</taxon>
        <taxon>rosids</taxon>
        <taxon>malvids</taxon>
        <taxon>Myrtales</taxon>
        <taxon>Lythraceae</taxon>
        <taxon>Punica</taxon>
    </lineage>
</organism>
<dbReference type="Gene3D" id="1.25.40.10">
    <property type="entry name" value="Tetratricopeptide repeat domain"/>
    <property type="match status" value="1"/>
</dbReference>
<dbReference type="AlphaFoldDB" id="A0A6P8CTA9"/>
<dbReference type="InterPro" id="IPR046848">
    <property type="entry name" value="E_motif"/>
</dbReference>
<evidence type="ECO:0000313" key="2">
    <source>
        <dbReference type="Proteomes" id="UP000515151"/>
    </source>
</evidence>
<dbReference type="GO" id="GO:0003723">
    <property type="term" value="F:RNA binding"/>
    <property type="evidence" value="ECO:0007669"/>
    <property type="project" value="InterPro"/>
</dbReference>
<evidence type="ECO:0000313" key="3">
    <source>
        <dbReference type="RefSeq" id="XP_031387060.1"/>
    </source>
</evidence>
<evidence type="ECO:0000256" key="1">
    <source>
        <dbReference type="ARBA" id="ARBA00022737"/>
    </source>
</evidence>
<dbReference type="InterPro" id="IPR002885">
    <property type="entry name" value="PPR_rpt"/>
</dbReference>
<dbReference type="RefSeq" id="XP_031387060.1">
    <property type="nucleotide sequence ID" value="XM_031531200.1"/>
</dbReference>
<name>A0A6P8CTA9_PUNGR</name>
<accession>A0A6P8CTA9</accession>
<sequence>MWEGGEGLTVLGKFPTEFETIRNYEMFHEELAGQIVSLISGYVHKGDFESAFRTFRSVVHAYTEKVGHNLDVPLRSLIIDMYCKCESLGDATLIFEGGKDTRVALWTSMISGLPANGRGLLEEGRGYFELVRKVYGIKPGIEHFACMVGLYGRRGRLDEIKQFIYQNGISNVTSVWTTILSSFRLHRNVELGKWTWEELLRLFPNDSTPYVLLSNICADEGRWTEAANISSQIRKRRLKKVPGQSWI</sequence>
<dbReference type="Pfam" id="PF01535">
    <property type="entry name" value="PPR"/>
    <property type="match status" value="1"/>
</dbReference>